<dbReference type="STRING" id="398843.A3K89_09355"/>
<dbReference type="GO" id="GO:0016627">
    <property type="term" value="F:oxidoreductase activity, acting on the CH-CH group of donors"/>
    <property type="evidence" value="ECO:0007669"/>
    <property type="project" value="TreeGrafter"/>
</dbReference>
<gene>
    <name evidence="3" type="ORF">SAMN05421642_11221</name>
</gene>
<dbReference type="InterPro" id="IPR019967">
    <property type="entry name" value="F420-dep_enz_PPOX_Rv0121"/>
</dbReference>
<accession>A0A239L5S3</accession>
<organism evidence="3 4">
    <name type="scientific">Rhodococcoides kyotonense</name>
    <dbReference type="NCBI Taxonomy" id="398843"/>
    <lineage>
        <taxon>Bacteria</taxon>
        <taxon>Bacillati</taxon>
        <taxon>Actinomycetota</taxon>
        <taxon>Actinomycetes</taxon>
        <taxon>Mycobacteriales</taxon>
        <taxon>Nocardiaceae</taxon>
        <taxon>Rhodococcoides</taxon>
    </lineage>
</organism>
<keyword evidence="1" id="KW-0560">Oxidoreductase</keyword>
<dbReference type="SUPFAM" id="SSF50475">
    <property type="entry name" value="FMN-binding split barrel"/>
    <property type="match status" value="1"/>
</dbReference>
<evidence type="ECO:0000259" key="2">
    <source>
        <dbReference type="Pfam" id="PF01243"/>
    </source>
</evidence>
<dbReference type="PANTHER" id="PTHR35176:SF2">
    <property type="entry name" value="F420H(2)-DEPENDENT REDUCTASE RV1155"/>
    <property type="match status" value="1"/>
</dbReference>
<proteinExistence type="predicted"/>
<dbReference type="EMBL" id="FZOW01000012">
    <property type="protein sequence ID" value="SNT25163.1"/>
    <property type="molecule type" value="Genomic_DNA"/>
</dbReference>
<dbReference type="InterPro" id="IPR052019">
    <property type="entry name" value="F420H2_bilvrd_red/Heme_oxyg"/>
</dbReference>
<name>A0A239L5S3_9NOCA</name>
<protein>
    <submittedName>
        <fullName evidence="3">PPOX class probable F420-dependent enzyme, Rv0121 family</fullName>
    </submittedName>
</protein>
<feature type="domain" description="Pyridoxamine 5'-phosphate oxidase N-terminal" evidence="2">
    <location>
        <begin position="16"/>
        <end position="133"/>
    </location>
</feature>
<dbReference type="InterPro" id="IPR011576">
    <property type="entry name" value="Pyridox_Oxase_N"/>
</dbReference>
<keyword evidence="4" id="KW-1185">Reference proteome</keyword>
<dbReference type="AlphaFoldDB" id="A0A239L5S3"/>
<sequence>MTVSEHDRPEVLMKIDDEIGQFSTARRAQLSTVNSDGTPHLVPIVFAVADGSIVTAIDWKPKSTQKLRRLENIRADPAVSLIVDHYDEDWTELWWIRASGSARIVDVDTPDGSVAIDALVAKYDQYASAKPQGPAIIVSGLTWRSWRAS</sequence>
<dbReference type="PANTHER" id="PTHR35176">
    <property type="entry name" value="HEME OXYGENASE HI_0854-RELATED"/>
    <property type="match status" value="1"/>
</dbReference>
<dbReference type="InterPro" id="IPR012349">
    <property type="entry name" value="Split_barrel_FMN-bd"/>
</dbReference>
<reference evidence="4" key="1">
    <citation type="submission" date="2017-06" db="EMBL/GenBank/DDBJ databases">
        <authorList>
            <person name="Varghese N."/>
            <person name="Submissions S."/>
        </authorList>
    </citation>
    <scope>NUCLEOTIDE SEQUENCE [LARGE SCALE GENOMIC DNA]</scope>
    <source>
        <strain evidence="4">JCM 23211</strain>
    </source>
</reference>
<dbReference type="GO" id="GO:0070967">
    <property type="term" value="F:coenzyme F420 binding"/>
    <property type="evidence" value="ECO:0007669"/>
    <property type="project" value="TreeGrafter"/>
</dbReference>
<evidence type="ECO:0000313" key="3">
    <source>
        <dbReference type="EMBL" id="SNT25163.1"/>
    </source>
</evidence>
<dbReference type="Gene3D" id="2.30.110.10">
    <property type="entry name" value="Electron Transport, Fmn-binding Protein, Chain A"/>
    <property type="match status" value="1"/>
</dbReference>
<evidence type="ECO:0000313" key="4">
    <source>
        <dbReference type="Proteomes" id="UP000198327"/>
    </source>
</evidence>
<dbReference type="GO" id="GO:0005829">
    <property type="term" value="C:cytosol"/>
    <property type="evidence" value="ECO:0007669"/>
    <property type="project" value="TreeGrafter"/>
</dbReference>
<dbReference type="NCBIfam" id="TIGR03668">
    <property type="entry name" value="Rv0121_F420"/>
    <property type="match status" value="1"/>
</dbReference>
<evidence type="ECO:0000256" key="1">
    <source>
        <dbReference type="ARBA" id="ARBA00023002"/>
    </source>
</evidence>
<dbReference type="Pfam" id="PF01243">
    <property type="entry name" value="PNPOx_N"/>
    <property type="match status" value="1"/>
</dbReference>
<dbReference type="Proteomes" id="UP000198327">
    <property type="component" value="Unassembled WGS sequence"/>
</dbReference>